<protein>
    <submittedName>
        <fullName evidence="1">Uncharacterized protein</fullName>
    </submittedName>
</protein>
<dbReference type="OrthoDB" id="3679482at2759"/>
<evidence type="ECO:0000313" key="2">
    <source>
        <dbReference type="Proteomes" id="UP000800094"/>
    </source>
</evidence>
<dbReference type="RefSeq" id="XP_033689743.1">
    <property type="nucleotide sequence ID" value="XM_033835168.1"/>
</dbReference>
<dbReference type="GeneID" id="54588498"/>
<reference evidence="1" key="1">
    <citation type="journal article" date="2020" name="Stud. Mycol.">
        <title>101 Dothideomycetes genomes: a test case for predicting lifestyles and emergence of pathogens.</title>
        <authorList>
            <person name="Haridas S."/>
            <person name="Albert R."/>
            <person name="Binder M."/>
            <person name="Bloem J."/>
            <person name="Labutti K."/>
            <person name="Salamov A."/>
            <person name="Andreopoulos B."/>
            <person name="Baker S."/>
            <person name="Barry K."/>
            <person name="Bills G."/>
            <person name="Bluhm B."/>
            <person name="Cannon C."/>
            <person name="Castanera R."/>
            <person name="Culley D."/>
            <person name="Daum C."/>
            <person name="Ezra D."/>
            <person name="Gonzalez J."/>
            <person name="Henrissat B."/>
            <person name="Kuo A."/>
            <person name="Liang C."/>
            <person name="Lipzen A."/>
            <person name="Lutzoni F."/>
            <person name="Magnuson J."/>
            <person name="Mondo S."/>
            <person name="Nolan M."/>
            <person name="Ohm R."/>
            <person name="Pangilinan J."/>
            <person name="Park H.-J."/>
            <person name="Ramirez L."/>
            <person name="Alfaro M."/>
            <person name="Sun H."/>
            <person name="Tritt A."/>
            <person name="Yoshinaga Y."/>
            <person name="Zwiers L.-H."/>
            <person name="Turgeon B."/>
            <person name="Goodwin S."/>
            <person name="Spatafora J."/>
            <person name="Crous P."/>
            <person name="Grigoriev I."/>
        </authorList>
    </citation>
    <scope>NUCLEOTIDE SEQUENCE</scope>
    <source>
        <strain evidence="1">CBS 122368</strain>
    </source>
</reference>
<proteinExistence type="predicted"/>
<name>A0A6A6IWC0_9PLEO</name>
<dbReference type="Proteomes" id="UP000800094">
    <property type="component" value="Unassembled WGS sequence"/>
</dbReference>
<dbReference type="EMBL" id="ML987190">
    <property type="protein sequence ID" value="KAF2254739.1"/>
    <property type="molecule type" value="Genomic_DNA"/>
</dbReference>
<accession>A0A6A6IWC0</accession>
<gene>
    <name evidence="1" type="ORF">BU26DRAFT_600377</name>
</gene>
<evidence type="ECO:0000313" key="1">
    <source>
        <dbReference type="EMBL" id="KAF2254739.1"/>
    </source>
</evidence>
<organism evidence="1 2">
    <name type="scientific">Trematosphaeria pertusa</name>
    <dbReference type="NCBI Taxonomy" id="390896"/>
    <lineage>
        <taxon>Eukaryota</taxon>
        <taxon>Fungi</taxon>
        <taxon>Dikarya</taxon>
        <taxon>Ascomycota</taxon>
        <taxon>Pezizomycotina</taxon>
        <taxon>Dothideomycetes</taxon>
        <taxon>Pleosporomycetidae</taxon>
        <taxon>Pleosporales</taxon>
        <taxon>Massarineae</taxon>
        <taxon>Trematosphaeriaceae</taxon>
        <taxon>Trematosphaeria</taxon>
    </lineage>
</organism>
<dbReference type="AlphaFoldDB" id="A0A6A6IWC0"/>
<sequence length="175" mass="19610">MRQALHAFPYILEWKLGTVSGHETQLDVQPVFETPYYVPKGALLGEQFNLKLAYGPVLYTNYSLQIPEAAVKSSTLPHPTIKATDSDADSGPSLAVKYLDKSRATPGAVEGIFAIPVHGTRKGGLIYEDQDIEAWEPDKRGIYYLGKDLDDCERREWTFLGEIEVVEVISYEEED</sequence>
<keyword evidence="2" id="KW-1185">Reference proteome</keyword>